<dbReference type="InterPro" id="IPR042197">
    <property type="entry name" value="Apaf_helical"/>
</dbReference>
<dbReference type="GO" id="GO:0005524">
    <property type="term" value="F:ATP binding"/>
    <property type="evidence" value="ECO:0007669"/>
    <property type="project" value="UniProtKB-KW"/>
</dbReference>
<keyword evidence="7" id="KW-0677">Repeat</keyword>
<evidence type="ECO:0000256" key="9">
    <source>
        <dbReference type="ARBA" id="ARBA00022821"/>
    </source>
</evidence>
<comment type="subcellular location">
    <subcellularLocation>
        <location evidence="2">Cytoplasm</location>
    </subcellularLocation>
</comment>
<evidence type="ECO:0000256" key="4">
    <source>
        <dbReference type="ARBA" id="ARBA00022490"/>
    </source>
</evidence>
<name>A0AAV1DZR6_OLDCO</name>
<evidence type="ECO:0000256" key="8">
    <source>
        <dbReference type="ARBA" id="ARBA00022741"/>
    </source>
</evidence>
<keyword evidence="4" id="KW-0963">Cytoplasm</keyword>
<dbReference type="InterPro" id="IPR036388">
    <property type="entry name" value="WH-like_DNA-bd_sf"/>
</dbReference>
<feature type="domain" description="Disease resistance R13L4/SHOC-2-like LRR" evidence="13">
    <location>
        <begin position="1005"/>
        <end position="1262"/>
    </location>
</feature>
<protein>
    <submittedName>
        <fullName evidence="14">OLC1v1013697C1</fullName>
    </submittedName>
</protein>
<dbReference type="EMBL" id="OX459124">
    <property type="protein sequence ID" value="CAI9113149.1"/>
    <property type="molecule type" value="Genomic_DNA"/>
</dbReference>
<evidence type="ECO:0000256" key="7">
    <source>
        <dbReference type="ARBA" id="ARBA00022737"/>
    </source>
</evidence>
<dbReference type="Pfam" id="PF00931">
    <property type="entry name" value="NB-ARC"/>
    <property type="match status" value="1"/>
</dbReference>
<dbReference type="Gene3D" id="1.10.8.430">
    <property type="entry name" value="Helical domain of apoptotic protease-activating factors"/>
    <property type="match status" value="1"/>
</dbReference>
<evidence type="ECO:0000256" key="10">
    <source>
        <dbReference type="ARBA" id="ARBA00022840"/>
    </source>
</evidence>
<evidence type="ECO:0000256" key="5">
    <source>
        <dbReference type="ARBA" id="ARBA00022614"/>
    </source>
</evidence>
<proteinExistence type="inferred from homology"/>
<dbReference type="Pfam" id="PF23598">
    <property type="entry name" value="LRR_14"/>
    <property type="match status" value="1"/>
</dbReference>
<dbReference type="InterPro" id="IPR055414">
    <property type="entry name" value="LRR_R13L4/SHOC2-like"/>
</dbReference>
<evidence type="ECO:0000256" key="1">
    <source>
        <dbReference type="ARBA" id="ARBA00002074"/>
    </source>
</evidence>
<evidence type="ECO:0000256" key="6">
    <source>
        <dbReference type="ARBA" id="ARBA00022667"/>
    </source>
</evidence>
<comment type="function">
    <text evidence="1">Confers resistance to late blight (Phytophthora infestans) races carrying the avirulence gene Avr1. Resistance proteins guard the plant against pathogens that contain an appropriate avirulence protein via an indirect interaction with this avirulence protein. That triggers a defense system including the hypersensitive response, which restricts the pathogen growth.</text>
</comment>
<accession>A0AAV1DZR6</accession>
<dbReference type="GO" id="GO:0005737">
    <property type="term" value="C:cytoplasm"/>
    <property type="evidence" value="ECO:0007669"/>
    <property type="project" value="UniProtKB-SubCell"/>
</dbReference>
<organism evidence="14 15">
    <name type="scientific">Oldenlandia corymbosa var. corymbosa</name>
    <dbReference type="NCBI Taxonomy" id="529605"/>
    <lineage>
        <taxon>Eukaryota</taxon>
        <taxon>Viridiplantae</taxon>
        <taxon>Streptophyta</taxon>
        <taxon>Embryophyta</taxon>
        <taxon>Tracheophyta</taxon>
        <taxon>Spermatophyta</taxon>
        <taxon>Magnoliopsida</taxon>
        <taxon>eudicotyledons</taxon>
        <taxon>Gunneridae</taxon>
        <taxon>Pentapetalae</taxon>
        <taxon>asterids</taxon>
        <taxon>lamiids</taxon>
        <taxon>Gentianales</taxon>
        <taxon>Rubiaceae</taxon>
        <taxon>Rubioideae</taxon>
        <taxon>Spermacoceae</taxon>
        <taxon>Hedyotis-Oldenlandia complex</taxon>
        <taxon>Oldenlandia</taxon>
    </lineage>
</organism>
<dbReference type="InterPro" id="IPR002182">
    <property type="entry name" value="NB-ARC"/>
</dbReference>
<dbReference type="Gene3D" id="3.80.10.10">
    <property type="entry name" value="Ribonuclease Inhibitor"/>
    <property type="match status" value="1"/>
</dbReference>
<keyword evidence="9" id="KW-0611">Plant defense</keyword>
<dbReference type="InterPro" id="IPR058922">
    <property type="entry name" value="WHD_DRP"/>
</dbReference>
<sequence>MWSRLRDMVKHDPFRIALNEVDLIANRCPEDDFKKNTKLLGVQLRLLRSFCKCGKMWVKREHHGSTLLNIEDIVHQHGLKIQYTGIKIRFRAVLLLLFSKFFGGIHQFICLRFRGHDGDDDDPMISDTATILDRLCKWRSKLISCVHWSVCLRLCNHATNLWHLHSEYLSYIQHLSFAQETVELYHLFSDSTLRNISSIEEIPFFLDIIDSLLQNSRNLKELNHNSSYVEWLQVCAKFLKNLIIFAISRGLGVRQMGSLLAHTQLFLVDALHDLYMFGCNKDSQYIAQLNIRGLPIKSARRARGIYIGVLQASKLSLSYYHFTPANCRVTFGNFVDSLLTLLWSLLGSEYSSSDIFNHQIQELYGGLTFLRTIMLEQPDKFEVLYEKMPTLIGLVICESGITIIHLFGKGKRCFVKKLEILFSKTAEYFGKLIEAVKGEDLQLMLASNFPQTNLLGFIDRLLEKLMSVIRDDAHSSVSLSKDDLQTLHDTLTDIRSSLAVLQFNQNGKFQALRSRIAAVVYETEFFLDSLTVEGNEDSVFKIINNITTAVKLISAEASDIFLNQNHITKIAEASHKMLSAGEIPVLDDSMVGLDDEVEKVIDRLTRGTEQLDIVSIVGMPGLGKTMLAKKVYEDLSIVLHFHVQSWCTISQVYNKRSLLIEILSGLVNFEDKYSEMDEDDLSLMLYQQLKGRKYFIILDDIWDLGAWVSLSSSFPNDVNGSRILLTSRHHNVAFEIKPDREPHHLRLLHIDESWELMQKIIGVKERLPPELFACGMEIVQDCSGLPLMILVVAGLLSNMNPNTWEEVRESLKKGTLSLAEKCTESIELSYSYLPDHLKDCFLYFGAFGEDKQIPVRKLLQIWIAEGFVQKNGRGYSEDVAEGYMRELIQRNLIMVGKKGSRGTVKTCIIHDMLRDFCIAKCNEEHFLHQLRGYEPGKSVDPSILYRLHLCSRMREDFAESRLLCPRLHTLFLVVDNDVLNLPRNMFLNCDHDVLNSRRWYSLLYRFKQSKLLRVLDLRMCYTGSSFPVVIESLVHLRYLALQIAGTGLKLPPSIGNLLNLETLIILTTGNIWLPDTIWNMKSLKHLCVTGWFAHWILPDSFLEGRSNLENLRTLSAALFISDITTMEVMRKFPNIRRLKYRCINSMSSEIIALDFLSQLESLTISDHQTSGDLNFQFPQNLKKLTLANLHLPWSKISSFDRLPNLEVLKLQDNAFTGENWDLVEEGTFPKLRFLKLEGLDLARWTDSNESFPCLEKLVLVSCHHLEELPSSLAQSSTLQMIEVKNCKHVAASINQIQEEHMCWGSEDLNIRVVSLDERERVRDWGRLLVDLCVRLYNPLLLNRQTQIFKIMIIKIVAFLHRH</sequence>
<dbReference type="SUPFAM" id="SSF52058">
    <property type="entry name" value="L domain-like"/>
    <property type="match status" value="1"/>
</dbReference>
<evidence type="ECO:0000259" key="12">
    <source>
        <dbReference type="Pfam" id="PF23559"/>
    </source>
</evidence>
<dbReference type="PANTHER" id="PTHR23155:SF1152">
    <property type="entry name" value="AAA+ ATPASE DOMAIN-CONTAINING PROTEIN"/>
    <property type="match status" value="1"/>
</dbReference>
<keyword evidence="6" id="KW-0381">Hypersensitive response</keyword>
<evidence type="ECO:0000259" key="11">
    <source>
        <dbReference type="Pfam" id="PF00931"/>
    </source>
</evidence>
<keyword evidence="8" id="KW-0547">Nucleotide-binding</keyword>
<dbReference type="InterPro" id="IPR044974">
    <property type="entry name" value="Disease_R_plants"/>
</dbReference>
<dbReference type="SUPFAM" id="SSF52540">
    <property type="entry name" value="P-loop containing nucleoside triphosphate hydrolases"/>
    <property type="match status" value="1"/>
</dbReference>
<keyword evidence="15" id="KW-1185">Reference proteome</keyword>
<keyword evidence="10" id="KW-0067">ATP-binding</keyword>
<feature type="domain" description="NB-ARC" evidence="11">
    <location>
        <begin position="594"/>
        <end position="762"/>
    </location>
</feature>
<evidence type="ECO:0000313" key="15">
    <source>
        <dbReference type="Proteomes" id="UP001161247"/>
    </source>
</evidence>
<dbReference type="InterPro" id="IPR032675">
    <property type="entry name" value="LRR_dom_sf"/>
</dbReference>
<dbReference type="Pfam" id="PF23559">
    <property type="entry name" value="WHD_DRP"/>
    <property type="match status" value="1"/>
</dbReference>
<dbReference type="Gene3D" id="3.40.50.300">
    <property type="entry name" value="P-loop containing nucleotide triphosphate hydrolases"/>
    <property type="match status" value="1"/>
</dbReference>
<keyword evidence="5" id="KW-0433">Leucine-rich repeat</keyword>
<reference evidence="14" key="1">
    <citation type="submission" date="2023-03" db="EMBL/GenBank/DDBJ databases">
        <authorList>
            <person name="Julca I."/>
        </authorList>
    </citation>
    <scope>NUCLEOTIDE SEQUENCE</scope>
</reference>
<gene>
    <name evidence="14" type="ORF">OLC1_LOCUS20208</name>
</gene>
<evidence type="ECO:0000313" key="14">
    <source>
        <dbReference type="EMBL" id="CAI9113149.1"/>
    </source>
</evidence>
<dbReference type="FunFam" id="1.10.10.10:FF:000322">
    <property type="entry name" value="Probable disease resistance protein At1g63360"/>
    <property type="match status" value="1"/>
</dbReference>
<comment type="similarity">
    <text evidence="3">Belongs to the disease resistance NB-LRR family.</text>
</comment>
<dbReference type="Gene3D" id="1.10.10.10">
    <property type="entry name" value="Winged helix-like DNA-binding domain superfamily/Winged helix DNA-binding domain"/>
    <property type="match status" value="1"/>
</dbReference>
<dbReference type="GO" id="GO:0009626">
    <property type="term" value="P:plant-type hypersensitive response"/>
    <property type="evidence" value="ECO:0007669"/>
    <property type="project" value="UniProtKB-KW"/>
</dbReference>
<dbReference type="GO" id="GO:0043531">
    <property type="term" value="F:ADP binding"/>
    <property type="evidence" value="ECO:0007669"/>
    <property type="project" value="InterPro"/>
</dbReference>
<evidence type="ECO:0000256" key="3">
    <source>
        <dbReference type="ARBA" id="ARBA00008894"/>
    </source>
</evidence>
<dbReference type="FunFam" id="3.40.50.300:FF:001091">
    <property type="entry name" value="Probable disease resistance protein At1g61300"/>
    <property type="match status" value="1"/>
</dbReference>
<dbReference type="Proteomes" id="UP001161247">
    <property type="component" value="Chromosome 7"/>
</dbReference>
<evidence type="ECO:0000259" key="13">
    <source>
        <dbReference type="Pfam" id="PF23598"/>
    </source>
</evidence>
<evidence type="ECO:0000256" key="2">
    <source>
        <dbReference type="ARBA" id="ARBA00004496"/>
    </source>
</evidence>
<feature type="domain" description="Disease resistance protein winged helix" evidence="12">
    <location>
        <begin position="847"/>
        <end position="916"/>
    </location>
</feature>
<dbReference type="PRINTS" id="PR00364">
    <property type="entry name" value="DISEASERSIST"/>
</dbReference>
<dbReference type="InterPro" id="IPR027417">
    <property type="entry name" value="P-loop_NTPase"/>
</dbReference>
<dbReference type="PANTHER" id="PTHR23155">
    <property type="entry name" value="DISEASE RESISTANCE PROTEIN RP"/>
    <property type="match status" value="1"/>
</dbReference>
<dbReference type="GO" id="GO:0051607">
    <property type="term" value="P:defense response to virus"/>
    <property type="evidence" value="ECO:0007669"/>
    <property type="project" value="UniProtKB-ARBA"/>
</dbReference>